<dbReference type="AlphaFoldDB" id="J7RL59"/>
<dbReference type="KEGG" id="kng:KNAG_0D05040"/>
<reference evidence="6 7" key="1">
    <citation type="journal article" date="2011" name="Proc. Natl. Acad. Sci. U.S.A.">
        <title>Evolutionary erosion of yeast sex chromosomes by mating-type switching accidents.</title>
        <authorList>
            <person name="Gordon J.L."/>
            <person name="Armisen D."/>
            <person name="Proux-Wera E."/>
            <person name="Oheigeartaigh S.S."/>
            <person name="Byrne K.P."/>
            <person name="Wolfe K.H."/>
        </authorList>
    </citation>
    <scope>NUCLEOTIDE SEQUENCE [LARGE SCALE GENOMIC DNA]</scope>
    <source>
        <strain evidence="7">ATCC MYA-139 / BCRC 22969 / CBS 8797 / CCRC 22969 / KCTC 17520 / NBRC 10181 / NCYC 3082</strain>
    </source>
</reference>
<dbReference type="EMBL" id="HE978317">
    <property type="protein sequence ID" value="CCK70243.1"/>
    <property type="molecule type" value="Genomic_DNA"/>
</dbReference>
<dbReference type="PANTHER" id="PTHR15245:SF20">
    <property type="entry name" value="SYMPLEKIN"/>
    <property type="match status" value="1"/>
</dbReference>
<dbReference type="InterPro" id="IPR021850">
    <property type="entry name" value="Symplekin/Pta1"/>
</dbReference>
<dbReference type="Proteomes" id="UP000006310">
    <property type="component" value="Chromosome 4"/>
</dbReference>
<dbReference type="STRING" id="1071383.J7RL59"/>
<organism evidence="6 7">
    <name type="scientific">Huiozyma naganishii (strain ATCC MYA-139 / BCRC 22969 / CBS 8797 / KCTC 17520 / NBRC 10181 / NCYC 3082 / Yp74L-3)</name>
    <name type="common">Yeast</name>
    <name type="synonym">Kazachstania naganishii</name>
    <dbReference type="NCBI Taxonomy" id="1071383"/>
    <lineage>
        <taxon>Eukaryota</taxon>
        <taxon>Fungi</taxon>
        <taxon>Dikarya</taxon>
        <taxon>Ascomycota</taxon>
        <taxon>Saccharomycotina</taxon>
        <taxon>Saccharomycetes</taxon>
        <taxon>Saccharomycetales</taxon>
        <taxon>Saccharomycetaceae</taxon>
        <taxon>Huiozyma</taxon>
    </lineage>
</organism>
<sequence length="753" mass="85496">MSSSAGQLALTAEELAGEVEQAVIGGNPQEALPAVLERTKRAALGDGDGDGDEEKVRSVAVARVFCDALVETLNHSAVSEHEKPLIASQYVRAVVQLRDTVPGHVLLTLSKMYPFLFDFVAKTSQESLWESMCDCKRWAVGRWRDVTGTTDLSQDGNGIGEKLALVKFFAQVTITQTILALEKDDRAKVPPQYQIHLGAVPDDHPIITNKQKLETEAKQLLDLMLSYLIEEPMMVSPLFMGLLNCLASVIKFRPQTTNRVLNGVLKFNVDAKFQLDGVSVPHYKLAKRFVERCYKNFANFGIKNNLIKQSTQYYNKLAKIAQVLHGIGEETKSKGVLAFDHESAQNKISDEQRARCVEQRRKLAKRRQLQRQQEKEAETKQRLTRLQAYTRAKSSTVFLNTSAVALNSSYSAVYSLMNSEHSEQDLSQLPRDVLVKLTTEAMYRADTKRLITALSVVASRYTQLLNKSSGNDVTAEGGNKKRKNESADDDTADTTAPRSKIIKTEPSRDISDTEDAVDDVKETVPYDTPITFTPKPMDDEAKLKVTEKIISKIIKVRDSEDAPVLVLQQQKLETESPLEQVRLLHWNNAESWYHILIRLATRGTRSSRPISDKIRAELLQWLLQDFNGKAAVMVEWMNEEWFADKLFAETEPRYEEWSLRLLDELIPFLENKHRRIFIRLMSELPQLSEKHIERIKPILLDPGRSALGLQTLKFLIMFRNPVKTMIKDLLNQVMEEDATLKEQCRALLEKYYK</sequence>
<name>J7RL59_HUIN7</name>
<dbReference type="RefSeq" id="XP_022464489.1">
    <property type="nucleotide sequence ID" value="XM_022607944.1"/>
</dbReference>
<proteinExistence type="predicted"/>
<dbReference type="InterPro" id="IPR032460">
    <property type="entry name" value="Symplekin/Pta1_N"/>
</dbReference>
<evidence type="ECO:0000259" key="5">
    <source>
        <dbReference type="Pfam" id="PF11935"/>
    </source>
</evidence>
<evidence type="ECO:0000256" key="3">
    <source>
        <dbReference type="ARBA" id="ARBA00023242"/>
    </source>
</evidence>
<reference evidence="7" key="2">
    <citation type="submission" date="2012-08" db="EMBL/GenBank/DDBJ databases">
        <title>Genome sequence of Kazachstania naganishii.</title>
        <authorList>
            <person name="Gordon J.L."/>
            <person name="Armisen D."/>
            <person name="Proux-Wera E."/>
            <person name="OhEigeartaigh S.S."/>
            <person name="Byrne K.P."/>
            <person name="Wolfe K.H."/>
        </authorList>
    </citation>
    <scope>NUCLEOTIDE SEQUENCE [LARGE SCALE GENOMIC DNA]</scope>
    <source>
        <strain evidence="7">ATCC MYA-139 / BCRC 22969 / CBS 8797 / CCRC 22969 / KCTC 17520 / NBRC 10181 / NCYC 3082</strain>
    </source>
</reference>
<dbReference type="GeneID" id="34525932"/>
<dbReference type="Gene3D" id="1.25.10.10">
    <property type="entry name" value="Leucine-rich Repeat Variant"/>
    <property type="match status" value="1"/>
</dbReference>
<dbReference type="GO" id="GO:0006397">
    <property type="term" value="P:mRNA processing"/>
    <property type="evidence" value="ECO:0007669"/>
    <property type="project" value="UniProtKB-KW"/>
</dbReference>
<feature type="domain" description="Symplekin/Pta1 N-terminal" evidence="5">
    <location>
        <begin position="101"/>
        <end position="334"/>
    </location>
</feature>
<accession>J7RL59</accession>
<evidence type="ECO:0000256" key="2">
    <source>
        <dbReference type="ARBA" id="ARBA00022664"/>
    </source>
</evidence>
<feature type="region of interest" description="Disordered" evidence="4">
    <location>
        <begin position="468"/>
        <end position="516"/>
    </location>
</feature>
<dbReference type="GO" id="GO:0030846">
    <property type="term" value="P:termination of RNA polymerase II transcription, poly(A)-coupled"/>
    <property type="evidence" value="ECO:0007669"/>
    <property type="project" value="EnsemblFungi"/>
</dbReference>
<dbReference type="GO" id="GO:0008033">
    <property type="term" value="P:tRNA processing"/>
    <property type="evidence" value="ECO:0007669"/>
    <property type="project" value="EnsemblFungi"/>
</dbReference>
<evidence type="ECO:0000313" key="6">
    <source>
        <dbReference type="EMBL" id="CCK70243.1"/>
    </source>
</evidence>
<evidence type="ECO:0000256" key="1">
    <source>
        <dbReference type="ARBA" id="ARBA00004123"/>
    </source>
</evidence>
<evidence type="ECO:0000256" key="4">
    <source>
        <dbReference type="SAM" id="MobiDB-lite"/>
    </source>
</evidence>
<dbReference type="Pfam" id="PF11935">
    <property type="entry name" value="SYMPK_PTA1_N"/>
    <property type="match status" value="1"/>
</dbReference>
<dbReference type="InterPro" id="IPR011989">
    <property type="entry name" value="ARM-like"/>
</dbReference>
<protein>
    <recommendedName>
        <fullName evidence="5">Symplekin/Pta1 N-terminal domain-containing protein</fullName>
    </recommendedName>
</protein>
<dbReference type="OrthoDB" id="331600at2759"/>
<evidence type="ECO:0000313" key="7">
    <source>
        <dbReference type="Proteomes" id="UP000006310"/>
    </source>
</evidence>
<keyword evidence="7" id="KW-1185">Reference proteome</keyword>
<feature type="compositionally biased region" description="Basic and acidic residues" evidence="4">
    <location>
        <begin position="502"/>
        <end position="511"/>
    </location>
</feature>
<keyword evidence="3" id="KW-0539">Nucleus</keyword>
<keyword evidence="2" id="KW-0507">mRNA processing</keyword>
<gene>
    <name evidence="6" type="primary">KNAG0D05040</name>
    <name evidence="6" type="ordered locus">KNAG_0D05040</name>
</gene>
<dbReference type="OMA" id="YKNFVQF"/>
<dbReference type="GO" id="GO:0005847">
    <property type="term" value="C:mRNA cleavage and polyadenylation specificity factor complex"/>
    <property type="evidence" value="ECO:0007669"/>
    <property type="project" value="EnsemblFungi"/>
</dbReference>
<comment type="subcellular location">
    <subcellularLocation>
        <location evidence="1">Nucleus</location>
    </subcellularLocation>
</comment>
<dbReference type="eggNOG" id="KOG1895">
    <property type="taxonomic scope" value="Eukaryota"/>
</dbReference>
<dbReference type="PANTHER" id="PTHR15245">
    <property type="entry name" value="SYMPLEKIN-RELATED"/>
    <property type="match status" value="1"/>
</dbReference>
<dbReference type="HOGENOM" id="CLU_021804_0_0_1"/>